<keyword evidence="2" id="KW-0255">Endonuclease</keyword>
<name>A0A4V3WDP1_9BACL</name>
<sequence length="194" mass="21876">MSSNKRNEDVVREGQVTYEMYAEMPDDGQRYEVIDGVLEMMPPGVTTTHQVIARELLMLLAGSCRSDYIVLFAPLDVILTRTNVLQPDVLMVHRSRSAIVTNRGIEGVPDLVVEILSPSTRKRDKVVKSKVYAKHGVPEYWMIDPLTKTLEQYGLTDGGYYELENEFGGEDVVASDKLPCVSFPVSKLFAEMWQ</sequence>
<dbReference type="Proteomes" id="UP000310636">
    <property type="component" value="Unassembled WGS sequence"/>
</dbReference>
<dbReference type="InterPro" id="IPR011335">
    <property type="entry name" value="Restrct_endonuc-II-like"/>
</dbReference>
<dbReference type="PANTHER" id="PTHR34107">
    <property type="entry name" value="SLL0198 PROTEIN-RELATED"/>
    <property type="match status" value="1"/>
</dbReference>
<dbReference type="PANTHER" id="PTHR34107:SF4">
    <property type="entry name" value="SLL1222 PROTEIN"/>
    <property type="match status" value="1"/>
</dbReference>
<dbReference type="InterPro" id="IPR012296">
    <property type="entry name" value="Nuclease_put_TT1808"/>
</dbReference>
<dbReference type="RefSeq" id="WP_136373818.1">
    <property type="nucleotide sequence ID" value="NZ_SSOB01000068.1"/>
</dbReference>
<evidence type="ECO:0000313" key="3">
    <source>
        <dbReference type="Proteomes" id="UP000310636"/>
    </source>
</evidence>
<keyword evidence="2" id="KW-0540">Nuclease</keyword>
<dbReference type="Pfam" id="PF05685">
    <property type="entry name" value="Uma2"/>
    <property type="match status" value="1"/>
</dbReference>
<evidence type="ECO:0000259" key="1">
    <source>
        <dbReference type="Pfam" id="PF05685"/>
    </source>
</evidence>
<dbReference type="AlphaFoldDB" id="A0A4V3WDP1"/>
<proteinExistence type="predicted"/>
<accession>A0A4V3WDP1</accession>
<organism evidence="2 3">
    <name type="scientific">Cohnella fermenti</name>
    <dbReference type="NCBI Taxonomy" id="2565925"/>
    <lineage>
        <taxon>Bacteria</taxon>
        <taxon>Bacillati</taxon>
        <taxon>Bacillota</taxon>
        <taxon>Bacilli</taxon>
        <taxon>Bacillales</taxon>
        <taxon>Paenibacillaceae</taxon>
        <taxon>Cohnella</taxon>
    </lineage>
</organism>
<gene>
    <name evidence="2" type="ORF">E6C55_31515</name>
</gene>
<dbReference type="SUPFAM" id="SSF52980">
    <property type="entry name" value="Restriction endonuclease-like"/>
    <property type="match status" value="1"/>
</dbReference>
<dbReference type="EMBL" id="SSOB01000068">
    <property type="protein sequence ID" value="THF72869.1"/>
    <property type="molecule type" value="Genomic_DNA"/>
</dbReference>
<dbReference type="OrthoDB" id="9808428at2"/>
<dbReference type="CDD" id="cd06260">
    <property type="entry name" value="DUF820-like"/>
    <property type="match status" value="1"/>
</dbReference>
<keyword evidence="3" id="KW-1185">Reference proteome</keyword>
<reference evidence="2 3" key="1">
    <citation type="submission" date="2019-04" db="EMBL/GenBank/DDBJ databases">
        <title>Cohnella sp. nov. isolated from preserved vegetables.</title>
        <authorList>
            <person name="Lin S.-Y."/>
            <person name="Hung M.-H."/>
            <person name="Young C.-C."/>
        </authorList>
    </citation>
    <scope>NUCLEOTIDE SEQUENCE [LARGE SCALE GENOMIC DNA]</scope>
    <source>
        <strain evidence="2 3">CC-MHH1044</strain>
    </source>
</reference>
<evidence type="ECO:0000313" key="2">
    <source>
        <dbReference type="EMBL" id="THF72869.1"/>
    </source>
</evidence>
<dbReference type="GO" id="GO:0004519">
    <property type="term" value="F:endonuclease activity"/>
    <property type="evidence" value="ECO:0007669"/>
    <property type="project" value="UniProtKB-KW"/>
</dbReference>
<comment type="caution">
    <text evidence="2">The sequence shown here is derived from an EMBL/GenBank/DDBJ whole genome shotgun (WGS) entry which is preliminary data.</text>
</comment>
<dbReference type="Gene3D" id="3.90.1570.10">
    <property type="entry name" value="tt1808, chain A"/>
    <property type="match status" value="1"/>
</dbReference>
<keyword evidence="2" id="KW-0378">Hydrolase</keyword>
<dbReference type="InterPro" id="IPR008538">
    <property type="entry name" value="Uma2"/>
</dbReference>
<feature type="domain" description="Putative restriction endonuclease" evidence="1">
    <location>
        <begin position="19"/>
        <end position="183"/>
    </location>
</feature>
<protein>
    <submittedName>
        <fullName evidence="2">Uma2 family endonuclease</fullName>
    </submittedName>
</protein>